<feature type="region of interest" description="Disordered" evidence="1">
    <location>
        <begin position="28"/>
        <end position="49"/>
    </location>
</feature>
<evidence type="ECO:0000313" key="2">
    <source>
        <dbReference type="EMBL" id="KAF2598523.1"/>
    </source>
</evidence>
<comment type="caution">
    <text evidence="2">The sequence shown here is derived from an EMBL/GenBank/DDBJ whole genome shotgun (WGS) entry which is preliminary data.</text>
</comment>
<accession>A0A8S9KYY3</accession>
<protein>
    <recommendedName>
        <fullName evidence="4">DUF4216 domain-containing protein</fullName>
    </recommendedName>
</protein>
<feature type="region of interest" description="Disordered" evidence="1">
    <location>
        <begin position="78"/>
        <end position="103"/>
    </location>
</feature>
<dbReference type="AlphaFoldDB" id="A0A8S9KYY3"/>
<dbReference type="Proteomes" id="UP000712281">
    <property type="component" value="Unassembled WGS sequence"/>
</dbReference>
<sequence>MLQVCYIKYPRVRNIDDPWVTVTRLNPRGRVQGSSELEDPLQPSTSGNLSAAEDLAGVGLLVDLTDFGEEAVVHVEDEPVIGEFHQDPDSDSSSDDDSETEYH</sequence>
<feature type="compositionally biased region" description="Acidic residues" evidence="1">
    <location>
        <begin position="89"/>
        <end position="103"/>
    </location>
</feature>
<gene>
    <name evidence="2" type="ORF">F2Q68_00008906</name>
</gene>
<evidence type="ECO:0000313" key="3">
    <source>
        <dbReference type="Proteomes" id="UP000712281"/>
    </source>
</evidence>
<evidence type="ECO:0000256" key="1">
    <source>
        <dbReference type="SAM" id="MobiDB-lite"/>
    </source>
</evidence>
<evidence type="ECO:0008006" key="4">
    <source>
        <dbReference type="Google" id="ProtNLM"/>
    </source>
</evidence>
<dbReference type="EMBL" id="QGKW02000717">
    <property type="protein sequence ID" value="KAF2598523.1"/>
    <property type="molecule type" value="Genomic_DNA"/>
</dbReference>
<reference evidence="2" key="1">
    <citation type="submission" date="2019-12" db="EMBL/GenBank/DDBJ databases">
        <title>Genome sequencing and annotation of Brassica cretica.</title>
        <authorList>
            <person name="Studholme D.J."/>
            <person name="Sarris P.F."/>
        </authorList>
    </citation>
    <scope>NUCLEOTIDE SEQUENCE</scope>
    <source>
        <strain evidence="2">PFS-001/15</strain>
        <tissue evidence="2">Leaf</tissue>
    </source>
</reference>
<organism evidence="2 3">
    <name type="scientific">Brassica cretica</name>
    <name type="common">Mustard</name>
    <dbReference type="NCBI Taxonomy" id="69181"/>
    <lineage>
        <taxon>Eukaryota</taxon>
        <taxon>Viridiplantae</taxon>
        <taxon>Streptophyta</taxon>
        <taxon>Embryophyta</taxon>
        <taxon>Tracheophyta</taxon>
        <taxon>Spermatophyta</taxon>
        <taxon>Magnoliopsida</taxon>
        <taxon>eudicotyledons</taxon>
        <taxon>Gunneridae</taxon>
        <taxon>Pentapetalae</taxon>
        <taxon>rosids</taxon>
        <taxon>malvids</taxon>
        <taxon>Brassicales</taxon>
        <taxon>Brassicaceae</taxon>
        <taxon>Brassiceae</taxon>
        <taxon>Brassica</taxon>
    </lineage>
</organism>
<name>A0A8S9KYY3_BRACR</name>
<proteinExistence type="predicted"/>